<evidence type="ECO:0008006" key="4">
    <source>
        <dbReference type="Google" id="ProtNLM"/>
    </source>
</evidence>
<evidence type="ECO:0000313" key="2">
    <source>
        <dbReference type="EMBL" id="KAK9298766.1"/>
    </source>
</evidence>
<reference evidence="2 3" key="1">
    <citation type="submission" date="2024-05" db="EMBL/GenBank/DDBJ databases">
        <title>The nuclear and mitochondrial genome assemblies of Tetragonisca angustula (Apidae: Meliponini), a tiny yet remarkable pollinator in the Neotropics.</title>
        <authorList>
            <person name="Ferrari R."/>
            <person name="Ricardo P.C."/>
            <person name="Dias F.C."/>
            <person name="Araujo N.S."/>
            <person name="Soares D.O."/>
            <person name="Zhou Q.-S."/>
            <person name="Zhu C.-D."/>
            <person name="Coutinho L."/>
            <person name="Airas M.C."/>
            <person name="Batista T.M."/>
        </authorList>
    </citation>
    <scope>NUCLEOTIDE SEQUENCE [LARGE SCALE GENOMIC DNA]</scope>
    <source>
        <strain evidence="2">ASF017062</strain>
        <tissue evidence="2">Abdomen</tissue>
    </source>
</reference>
<name>A0AAW0ZPY0_9HYME</name>
<comment type="caution">
    <text evidence="2">The sequence shown here is derived from an EMBL/GenBank/DDBJ whole genome shotgun (WGS) entry which is preliminary data.</text>
</comment>
<feature type="signal peptide" evidence="1">
    <location>
        <begin position="1"/>
        <end position="19"/>
    </location>
</feature>
<keyword evidence="3" id="KW-1185">Reference proteome</keyword>
<accession>A0AAW0ZPY0</accession>
<keyword evidence="1" id="KW-0732">Signal</keyword>
<dbReference type="EMBL" id="JAWNGG020000167">
    <property type="protein sequence ID" value="KAK9298766.1"/>
    <property type="molecule type" value="Genomic_DNA"/>
</dbReference>
<dbReference type="Proteomes" id="UP001432146">
    <property type="component" value="Unassembled WGS sequence"/>
</dbReference>
<protein>
    <recommendedName>
        <fullName evidence="4">Secreted protein</fullName>
    </recommendedName>
</protein>
<gene>
    <name evidence="2" type="ORF">QLX08_008018</name>
</gene>
<evidence type="ECO:0000256" key="1">
    <source>
        <dbReference type="SAM" id="SignalP"/>
    </source>
</evidence>
<dbReference type="AlphaFoldDB" id="A0AAW0ZPY0"/>
<evidence type="ECO:0000313" key="3">
    <source>
        <dbReference type="Proteomes" id="UP001432146"/>
    </source>
</evidence>
<proteinExistence type="predicted"/>
<organism evidence="2 3">
    <name type="scientific">Tetragonisca angustula</name>
    <dbReference type="NCBI Taxonomy" id="166442"/>
    <lineage>
        <taxon>Eukaryota</taxon>
        <taxon>Metazoa</taxon>
        <taxon>Ecdysozoa</taxon>
        <taxon>Arthropoda</taxon>
        <taxon>Hexapoda</taxon>
        <taxon>Insecta</taxon>
        <taxon>Pterygota</taxon>
        <taxon>Neoptera</taxon>
        <taxon>Endopterygota</taxon>
        <taxon>Hymenoptera</taxon>
        <taxon>Apocrita</taxon>
        <taxon>Aculeata</taxon>
        <taxon>Apoidea</taxon>
        <taxon>Anthophila</taxon>
        <taxon>Apidae</taxon>
        <taxon>Tetragonisca</taxon>
    </lineage>
</organism>
<sequence length="141" mass="14967">MSRLVVTVFIVVLAQAIFAIDFPKPKVVTLKLTEKDLRPGTYAAPHADSFIGNLVVGTLRGDEQFYIGTAEYENDSTSTITLELTLSINSGIINFVSAENIGGSRSVVCATANTLGSDQSVLNIRVPAKSSLKLSVVIGAH</sequence>
<feature type="chain" id="PRO_5043945782" description="Secreted protein" evidence="1">
    <location>
        <begin position="20"/>
        <end position="141"/>
    </location>
</feature>